<organism evidence="1 2">
    <name type="scientific">Tanacetum coccineum</name>
    <dbReference type="NCBI Taxonomy" id="301880"/>
    <lineage>
        <taxon>Eukaryota</taxon>
        <taxon>Viridiplantae</taxon>
        <taxon>Streptophyta</taxon>
        <taxon>Embryophyta</taxon>
        <taxon>Tracheophyta</taxon>
        <taxon>Spermatophyta</taxon>
        <taxon>Magnoliopsida</taxon>
        <taxon>eudicotyledons</taxon>
        <taxon>Gunneridae</taxon>
        <taxon>Pentapetalae</taxon>
        <taxon>asterids</taxon>
        <taxon>campanulids</taxon>
        <taxon>Asterales</taxon>
        <taxon>Asteraceae</taxon>
        <taxon>Asteroideae</taxon>
        <taxon>Anthemideae</taxon>
        <taxon>Anthemidinae</taxon>
        <taxon>Tanacetum</taxon>
    </lineage>
</organism>
<protein>
    <recommendedName>
        <fullName evidence="3">Retrotransposon gag domain-containing protein</fullName>
    </recommendedName>
</protein>
<comment type="caution">
    <text evidence="1">The sequence shown here is derived from an EMBL/GenBank/DDBJ whole genome shotgun (WGS) entry which is preliminary data.</text>
</comment>
<reference evidence="1" key="2">
    <citation type="submission" date="2022-01" db="EMBL/GenBank/DDBJ databases">
        <authorList>
            <person name="Yamashiro T."/>
            <person name="Shiraishi A."/>
            <person name="Satake H."/>
            <person name="Nakayama K."/>
        </authorList>
    </citation>
    <scope>NUCLEOTIDE SEQUENCE</scope>
</reference>
<dbReference type="Proteomes" id="UP001151760">
    <property type="component" value="Unassembled WGS sequence"/>
</dbReference>
<evidence type="ECO:0000313" key="1">
    <source>
        <dbReference type="EMBL" id="GJT51428.1"/>
    </source>
</evidence>
<reference evidence="1" key="1">
    <citation type="journal article" date="2022" name="Int. J. Mol. Sci.">
        <title>Draft Genome of Tanacetum Coccineum: Genomic Comparison of Closely Related Tanacetum-Family Plants.</title>
        <authorList>
            <person name="Yamashiro T."/>
            <person name="Shiraishi A."/>
            <person name="Nakayama K."/>
            <person name="Satake H."/>
        </authorList>
    </citation>
    <scope>NUCLEOTIDE SEQUENCE</scope>
</reference>
<keyword evidence="2" id="KW-1185">Reference proteome</keyword>
<sequence length="222" mass="25987">MIDTLLTNETTSDRVYRPLKCRVNRRVLIEEDITGVMRELILRECMEKSQAESSLAIPKTDNDVKIELREEFLMELRSNAYCDTDDEDVVGHIAKVLEMLDLIKTPNVDTYRLRMMGFPLSLIGDARQWWINEGDGKINTWEELVEKFFCKFYPLSRNGKDEVVSNDDNSGRDHFEFITRVNSKFKDRRRVDEGTKKALLYSWVNGSWNEEPMDDIVSSDEE</sequence>
<dbReference type="EMBL" id="BQNB010016406">
    <property type="protein sequence ID" value="GJT51428.1"/>
    <property type="molecule type" value="Genomic_DNA"/>
</dbReference>
<proteinExistence type="predicted"/>
<evidence type="ECO:0000313" key="2">
    <source>
        <dbReference type="Proteomes" id="UP001151760"/>
    </source>
</evidence>
<evidence type="ECO:0008006" key="3">
    <source>
        <dbReference type="Google" id="ProtNLM"/>
    </source>
</evidence>
<gene>
    <name evidence="1" type="ORF">Tco_0977585</name>
</gene>
<name>A0ABQ5EKZ0_9ASTR</name>
<accession>A0ABQ5EKZ0</accession>